<evidence type="ECO:0008006" key="3">
    <source>
        <dbReference type="Google" id="ProtNLM"/>
    </source>
</evidence>
<feature type="non-terminal residue" evidence="1">
    <location>
        <position position="158"/>
    </location>
</feature>
<dbReference type="EMBL" id="KV428225">
    <property type="protein sequence ID" value="KZT33690.1"/>
    <property type="molecule type" value="Genomic_DNA"/>
</dbReference>
<gene>
    <name evidence="1" type="ORF">SISSUDRAFT_968240</name>
</gene>
<dbReference type="STRING" id="1314776.A0A165YWP5"/>
<evidence type="ECO:0000313" key="1">
    <source>
        <dbReference type="EMBL" id="KZT33690.1"/>
    </source>
</evidence>
<keyword evidence="2" id="KW-1185">Reference proteome</keyword>
<name>A0A165YWP5_9AGAM</name>
<reference evidence="1 2" key="1">
    <citation type="journal article" date="2016" name="Mol. Biol. Evol.">
        <title>Comparative Genomics of Early-Diverging Mushroom-Forming Fungi Provides Insights into the Origins of Lignocellulose Decay Capabilities.</title>
        <authorList>
            <person name="Nagy L.G."/>
            <person name="Riley R."/>
            <person name="Tritt A."/>
            <person name="Adam C."/>
            <person name="Daum C."/>
            <person name="Floudas D."/>
            <person name="Sun H."/>
            <person name="Yadav J.S."/>
            <person name="Pangilinan J."/>
            <person name="Larsson K.H."/>
            <person name="Matsuura K."/>
            <person name="Barry K."/>
            <person name="Labutti K."/>
            <person name="Kuo R."/>
            <person name="Ohm R.A."/>
            <person name="Bhattacharya S.S."/>
            <person name="Shirouzu T."/>
            <person name="Yoshinaga Y."/>
            <person name="Martin F.M."/>
            <person name="Grigoriev I.V."/>
            <person name="Hibbett D.S."/>
        </authorList>
    </citation>
    <scope>NUCLEOTIDE SEQUENCE [LARGE SCALE GENOMIC DNA]</scope>
    <source>
        <strain evidence="1 2">HHB10207 ss-3</strain>
    </source>
</reference>
<feature type="non-terminal residue" evidence="1">
    <location>
        <position position="1"/>
    </location>
</feature>
<proteinExistence type="predicted"/>
<dbReference type="Proteomes" id="UP000076798">
    <property type="component" value="Unassembled WGS sequence"/>
</dbReference>
<organism evidence="1 2">
    <name type="scientific">Sistotremastrum suecicum HHB10207 ss-3</name>
    <dbReference type="NCBI Taxonomy" id="1314776"/>
    <lineage>
        <taxon>Eukaryota</taxon>
        <taxon>Fungi</taxon>
        <taxon>Dikarya</taxon>
        <taxon>Basidiomycota</taxon>
        <taxon>Agaricomycotina</taxon>
        <taxon>Agaricomycetes</taxon>
        <taxon>Sistotremastrales</taxon>
        <taxon>Sistotremastraceae</taxon>
        <taxon>Sistotremastrum</taxon>
    </lineage>
</organism>
<dbReference type="AlphaFoldDB" id="A0A165YWP5"/>
<protein>
    <recommendedName>
        <fullName evidence="3">Retrotransposon gag domain-containing protein</fullName>
    </recommendedName>
</protein>
<accession>A0A165YWP5</accession>
<dbReference type="OrthoDB" id="3267748at2759"/>
<evidence type="ECO:0000313" key="2">
    <source>
        <dbReference type="Proteomes" id="UP000076798"/>
    </source>
</evidence>
<sequence>FVYEGEDNYEKFQKWVYECSVFMKDARVPKNRQVTQLSPSLGGRAADFFTHVVIQKPKKKWSMSDFMKALFKECFSVNFKTETRDKFMNCKQRGRPIKDFGRELTVLAKTIGGVDKRTFSATLWHGADNWLRTKWADQGLNPEKDPYKKLLKYGERYE</sequence>